<sequence length="216" mass="23952">MIKNKILLGFVLIDFVLLNITLIYLGYRVIVAGGSRVETKVTNNECGIECKKYIDEKLSQQLNMVNTQLRVSLRPSETPRPTLKPTTVLPQKKVRSVSYMAIPGSGSTLNNDWTSVSGSDFYFDISDYPGLKEVYFEVNIKLLNGNGAAFVRLYDATHGIAISESVLTTSSQTTSNLSSSLLNFWSGRNLIRIQVKSLTADTAVFESGRLRIVTEN</sequence>
<proteinExistence type="predicted"/>
<gene>
    <name evidence="2" type="ORF">A2627_03625</name>
</gene>
<organism evidence="2 3">
    <name type="scientific">Candidatus Woesebacteria bacterium RIFCSPHIGHO2_01_FULL_39_28</name>
    <dbReference type="NCBI Taxonomy" id="1802496"/>
    <lineage>
        <taxon>Bacteria</taxon>
        <taxon>Candidatus Woeseibacteriota</taxon>
    </lineage>
</organism>
<evidence type="ECO:0000313" key="3">
    <source>
        <dbReference type="Proteomes" id="UP000178851"/>
    </source>
</evidence>
<protein>
    <submittedName>
        <fullName evidence="2">Uncharacterized protein</fullName>
    </submittedName>
</protein>
<keyword evidence="1" id="KW-1133">Transmembrane helix</keyword>
<name>A0A1F7YFI9_9BACT</name>
<comment type="caution">
    <text evidence="2">The sequence shown here is derived from an EMBL/GenBank/DDBJ whole genome shotgun (WGS) entry which is preliminary data.</text>
</comment>
<evidence type="ECO:0000313" key="2">
    <source>
        <dbReference type="EMBL" id="OGM26104.1"/>
    </source>
</evidence>
<keyword evidence="1" id="KW-0472">Membrane</keyword>
<evidence type="ECO:0000256" key="1">
    <source>
        <dbReference type="SAM" id="Phobius"/>
    </source>
</evidence>
<accession>A0A1F7YFI9</accession>
<keyword evidence="1" id="KW-0812">Transmembrane</keyword>
<feature type="transmembrane region" description="Helical" evidence="1">
    <location>
        <begin position="6"/>
        <end position="27"/>
    </location>
</feature>
<dbReference type="AlphaFoldDB" id="A0A1F7YFI9"/>
<dbReference type="Proteomes" id="UP000178851">
    <property type="component" value="Unassembled WGS sequence"/>
</dbReference>
<reference evidence="2 3" key="1">
    <citation type="journal article" date="2016" name="Nat. Commun.">
        <title>Thousands of microbial genomes shed light on interconnected biogeochemical processes in an aquifer system.</title>
        <authorList>
            <person name="Anantharaman K."/>
            <person name="Brown C.T."/>
            <person name="Hug L.A."/>
            <person name="Sharon I."/>
            <person name="Castelle C.J."/>
            <person name="Probst A.J."/>
            <person name="Thomas B.C."/>
            <person name="Singh A."/>
            <person name="Wilkins M.J."/>
            <person name="Karaoz U."/>
            <person name="Brodie E.L."/>
            <person name="Williams K.H."/>
            <person name="Hubbard S.S."/>
            <person name="Banfield J.F."/>
        </authorList>
    </citation>
    <scope>NUCLEOTIDE SEQUENCE [LARGE SCALE GENOMIC DNA]</scope>
</reference>
<dbReference type="EMBL" id="MGGI01000016">
    <property type="protein sequence ID" value="OGM26104.1"/>
    <property type="molecule type" value="Genomic_DNA"/>
</dbReference>